<evidence type="ECO:0000256" key="2">
    <source>
        <dbReference type="SAM" id="Phobius"/>
    </source>
</evidence>
<keyword evidence="4" id="KW-1185">Reference proteome</keyword>
<evidence type="ECO:0000313" key="3">
    <source>
        <dbReference type="EMBL" id="TFY78656.1"/>
    </source>
</evidence>
<name>A0A4Y9ZUU1_9AGAM</name>
<protein>
    <submittedName>
        <fullName evidence="3">Uncharacterized protein</fullName>
    </submittedName>
</protein>
<dbReference type="AlphaFoldDB" id="A0A4Y9ZUU1"/>
<organism evidence="3 4">
    <name type="scientific">Hericium alpestre</name>
    <dbReference type="NCBI Taxonomy" id="135208"/>
    <lineage>
        <taxon>Eukaryota</taxon>
        <taxon>Fungi</taxon>
        <taxon>Dikarya</taxon>
        <taxon>Basidiomycota</taxon>
        <taxon>Agaricomycotina</taxon>
        <taxon>Agaricomycetes</taxon>
        <taxon>Russulales</taxon>
        <taxon>Hericiaceae</taxon>
        <taxon>Hericium</taxon>
    </lineage>
</organism>
<dbReference type="OrthoDB" id="3068832at2759"/>
<feature type="region of interest" description="Disordered" evidence="1">
    <location>
        <begin position="121"/>
        <end position="146"/>
    </location>
</feature>
<evidence type="ECO:0000256" key="1">
    <source>
        <dbReference type="SAM" id="MobiDB-lite"/>
    </source>
</evidence>
<feature type="compositionally biased region" description="Pro residues" evidence="1">
    <location>
        <begin position="286"/>
        <end position="297"/>
    </location>
</feature>
<dbReference type="Proteomes" id="UP000298061">
    <property type="component" value="Unassembled WGS sequence"/>
</dbReference>
<feature type="compositionally biased region" description="Polar residues" evidence="1">
    <location>
        <begin position="212"/>
        <end position="234"/>
    </location>
</feature>
<proteinExistence type="predicted"/>
<evidence type="ECO:0000313" key="4">
    <source>
        <dbReference type="Proteomes" id="UP000298061"/>
    </source>
</evidence>
<sequence length="345" mass="36814">MSDRPTTTLPIPLPTSFFHNKGAVAGVFAVVGIVVVIIAFVVITSAIRRRRPDFDDYDYTSGNTAGTGYGGYSDGSHGTFAQPPMSHQPGEAYNMSNIPPSQEYLGAAAGAAGIGAGVGAMQRARSHRDPQDPYGAFANREPDQYEMPDSQQLRYRGNTGVPDNQNPSYDLLAAAGLQGVGSDPYALTRGPSQSARPQYPPQPQSQPGVARNPSNRDALSSENHYPSSNTSGQPYGQPPYYQETAPAQLQQQQARNVPAALAPGRVPADGSAYGGYLDTGATMPNPHSPRPNTPPSPVESEAELVRPDAGHLQHIVENDDSQPSLHDEEDYGYDSGRRVLRVANE</sequence>
<keyword evidence="2" id="KW-1133">Transmembrane helix</keyword>
<dbReference type="EMBL" id="SFCI01000639">
    <property type="protein sequence ID" value="TFY78656.1"/>
    <property type="molecule type" value="Genomic_DNA"/>
</dbReference>
<reference evidence="3 4" key="1">
    <citation type="submission" date="2019-02" db="EMBL/GenBank/DDBJ databases">
        <title>Genome sequencing of the rare red list fungi Hericium alpestre (H. flagellum).</title>
        <authorList>
            <person name="Buettner E."/>
            <person name="Kellner H."/>
        </authorList>
    </citation>
    <scope>NUCLEOTIDE SEQUENCE [LARGE SCALE GENOMIC DNA]</scope>
    <source>
        <strain evidence="3 4">DSM 108284</strain>
    </source>
</reference>
<feature type="compositionally biased region" description="Basic and acidic residues" evidence="1">
    <location>
        <begin position="303"/>
        <end position="317"/>
    </location>
</feature>
<gene>
    <name evidence="3" type="ORF">EWM64_g5354</name>
</gene>
<feature type="compositionally biased region" description="Low complexity" evidence="1">
    <location>
        <begin position="242"/>
        <end position="254"/>
    </location>
</feature>
<accession>A0A4Y9ZUU1</accession>
<dbReference type="STRING" id="135208.A0A4Y9ZUU1"/>
<comment type="caution">
    <text evidence="3">The sequence shown here is derived from an EMBL/GenBank/DDBJ whole genome shotgun (WGS) entry which is preliminary data.</text>
</comment>
<keyword evidence="2" id="KW-0472">Membrane</keyword>
<feature type="transmembrane region" description="Helical" evidence="2">
    <location>
        <begin position="23"/>
        <end position="43"/>
    </location>
</feature>
<feature type="region of interest" description="Disordered" evidence="1">
    <location>
        <begin position="182"/>
        <end position="345"/>
    </location>
</feature>
<keyword evidence="2" id="KW-0812">Transmembrane</keyword>